<dbReference type="SUPFAM" id="SSF53335">
    <property type="entry name" value="S-adenosyl-L-methionine-dependent methyltransferases"/>
    <property type="match status" value="1"/>
</dbReference>
<dbReference type="EMBL" id="BAAAZH010000031">
    <property type="protein sequence ID" value="GAA4127456.1"/>
    <property type="molecule type" value="Genomic_DNA"/>
</dbReference>
<dbReference type="Pfam" id="PF08241">
    <property type="entry name" value="Methyltransf_11"/>
    <property type="match status" value="1"/>
</dbReference>
<dbReference type="Proteomes" id="UP001501495">
    <property type="component" value="Unassembled WGS sequence"/>
</dbReference>
<gene>
    <name evidence="2" type="ORF">GCM10022215_37940</name>
</gene>
<dbReference type="InterPro" id="IPR013216">
    <property type="entry name" value="Methyltransf_11"/>
</dbReference>
<name>A0ABP7XXT4_9ACTN</name>
<evidence type="ECO:0000313" key="3">
    <source>
        <dbReference type="Proteomes" id="UP001501495"/>
    </source>
</evidence>
<evidence type="ECO:0000313" key="2">
    <source>
        <dbReference type="EMBL" id="GAA4127456.1"/>
    </source>
</evidence>
<sequence length="197" mass="21411">MPVMSAIEGAFCRSGPWRSFARRSVLPWALDGHRLAGDVLEIGGGSGAMAAGVARDYPDVRLTVTDVDEAMVASARERLARFTNVEVTVADVTGLPFETARFDAVTSYLMLHHVIDWIDALAEIARVLKPGGVLIGYDLTDTRLARGIHRADGSPHRIIAPDELADGLAVTGLTQITIQPSWRSHLMRFQAHRPSTD</sequence>
<protein>
    <submittedName>
        <fullName evidence="2">Class I SAM-dependent methyltransferase</fullName>
    </submittedName>
</protein>
<reference evidence="3" key="1">
    <citation type="journal article" date="2019" name="Int. J. Syst. Evol. Microbiol.">
        <title>The Global Catalogue of Microorganisms (GCM) 10K type strain sequencing project: providing services to taxonomists for standard genome sequencing and annotation.</title>
        <authorList>
            <consortium name="The Broad Institute Genomics Platform"/>
            <consortium name="The Broad Institute Genome Sequencing Center for Infectious Disease"/>
            <person name="Wu L."/>
            <person name="Ma J."/>
        </authorList>
    </citation>
    <scope>NUCLEOTIDE SEQUENCE [LARGE SCALE GENOMIC DNA]</scope>
    <source>
        <strain evidence="3">JCM 16703</strain>
    </source>
</reference>
<keyword evidence="2" id="KW-0489">Methyltransferase</keyword>
<dbReference type="InterPro" id="IPR029063">
    <property type="entry name" value="SAM-dependent_MTases_sf"/>
</dbReference>
<evidence type="ECO:0000259" key="1">
    <source>
        <dbReference type="Pfam" id="PF08241"/>
    </source>
</evidence>
<comment type="caution">
    <text evidence="2">The sequence shown here is derived from an EMBL/GenBank/DDBJ whole genome shotgun (WGS) entry which is preliminary data.</text>
</comment>
<dbReference type="GO" id="GO:0008168">
    <property type="term" value="F:methyltransferase activity"/>
    <property type="evidence" value="ECO:0007669"/>
    <property type="project" value="UniProtKB-KW"/>
</dbReference>
<organism evidence="2 3">
    <name type="scientific">Nocardioides fonticola</name>
    <dbReference type="NCBI Taxonomy" id="450363"/>
    <lineage>
        <taxon>Bacteria</taxon>
        <taxon>Bacillati</taxon>
        <taxon>Actinomycetota</taxon>
        <taxon>Actinomycetes</taxon>
        <taxon>Propionibacteriales</taxon>
        <taxon>Nocardioidaceae</taxon>
        <taxon>Nocardioides</taxon>
    </lineage>
</organism>
<dbReference type="PANTHER" id="PTHR43591">
    <property type="entry name" value="METHYLTRANSFERASE"/>
    <property type="match status" value="1"/>
</dbReference>
<dbReference type="CDD" id="cd02440">
    <property type="entry name" value="AdoMet_MTases"/>
    <property type="match status" value="1"/>
</dbReference>
<accession>A0ABP7XXT4</accession>
<dbReference type="GO" id="GO:0032259">
    <property type="term" value="P:methylation"/>
    <property type="evidence" value="ECO:0007669"/>
    <property type="project" value="UniProtKB-KW"/>
</dbReference>
<dbReference type="Gene3D" id="3.40.50.150">
    <property type="entry name" value="Vaccinia Virus protein VP39"/>
    <property type="match status" value="1"/>
</dbReference>
<proteinExistence type="predicted"/>
<feature type="domain" description="Methyltransferase type 11" evidence="1">
    <location>
        <begin position="40"/>
        <end position="135"/>
    </location>
</feature>
<keyword evidence="2" id="KW-0808">Transferase</keyword>
<keyword evidence="3" id="KW-1185">Reference proteome</keyword>